<name>A0A0A2TGL0_9BACI</name>
<dbReference type="eggNOG" id="COG0494">
    <property type="taxonomic scope" value="Bacteria"/>
</dbReference>
<dbReference type="PROSITE" id="PS51462">
    <property type="entry name" value="NUDIX"/>
    <property type="match status" value="1"/>
</dbReference>
<proteinExistence type="predicted"/>
<dbReference type="OrthoDB" id="7376250at2"/>
<dbReference type="CDD" id="cd04688">
    <property type="entry name" value="NUDIX_Hydrolase"/>
    <property type="match status" value="1"/>
</dbReference>
<dbReference type="Proteomes" id="UP000030147">
    <property type="component" value="Unassembled WGS sequence"/>
</dbReference>
<keyword evidence="2" id="KW-0378">Hydrolase</keyword>
<dbReference type="AlphaFoldDB" id="A0A0A2TGL0"/>
<evidence type="ECO:0000313" key="2">
    <source>
        <dbReference type="EMBL" id="KGP73251.1"/>
    </source>
</evidence>
<reference evidence="2 3" key="1">
    <citation type="journal article" date="2015" name="Stand. Genomic Sci.">
        <title>High quality draft genome sequence of the moderately halophilic bacterium Pontibacillus yanchengensis Y32(T) and comparison among Pontibacillus genomes.</title>
        <authorList>
            <person name="Huang J."/>
            <person name="Qiao Z.X."/>
            <person name="Tang J.W."/>
            <person name="Wang G."/>
        </authorList>
    </citation>
    <scope>NUCLEOTIDE SEQUENCE [LARGE SCALE GENOMIC DNA]</scope>
    <source>
        <strain evidence="2 3">Y32</strain>
    </source>
</reference>
<comment type="caution">
    <text evidence="2">The sequence shown here is derived from an EMBL/GenBank/DDBJ whole genome shotgun (WGS) entry which is preliminary data.</text>
</comment>
<feature type="domain" description="Nudix hydrolase" evidence="1">
    <location>
        <begin position="4"/>
        <end position="142"/>
    </location>
</feature>
<evidence type="ECO:0000313" key="3">
    <source>
        <dbReference type="Proteomes" id="UP000030147"/>
    </source>
</evidence>
<evidence type="ECO:0000259" key="1">
    <source>
        <dbReference type="PROSITE" id="PS51462"/>
    </source>
</evidence>
<dbReference type="GO" id="GO:0016787">
    <property type="term" value="F:hydrolase activity"/>
    <property type="evidence" value="ECO:0007669"/>
    <property type="project" value="UniProtKB-KW"/>
</dbReference>
<dbReference type="InterPro" id="IPR000086">
    <property type="entry name" value="NUDIX_hydrolase_dom"/>
</dbReference>
<dbReference type="Pfam" id="PF00293">
    <property type="entry name" value="NUDIX"/>
    <property type="match status" value="1"/>
</dbReference>
<dbReference type="Gene3D" id="3.90.79.10">
    <property type="entry name" value="Nucleoside Triphosphate Pyrophosphohydrolase"/>
    <property type="match status" value="1"/>
</dbReference>
<sequence>MNNQIIRPLAICIFQYDEKILVAEGYDNVKGDYFYRPVGGGIEYGEKSSDTLKREVREEISAEITDIEFLGTIENIFTFNGEVGHEIVQVYDASFEDFSFYSVDSFEGIEDNGETFKVFWKPKQSFQNNQLRLVPEALLELI</sequence>
<organism evidence="2 3">
    <name type="scientific">Pontibacillus yanchengensis Y32</name>
    <dbReference type="NCBI Taxonomy" id="1385514"/>
    <lineage>
        <taxon>Bacteria</taxon>
        <taxon>Bacillati</taxon>
        <taxon>Bacillota</taxon>
        <taxon>Bacilli</taxon>
        <taxon>Bacillales</taxon>
        <taxon>Bacillaceae</taxon>
        <taxon>Pontibacillus</taxon>
    </lineage>
</organism>
<gene>
    <name evidence="2" type="ORF">N782_06400</name>
</gene>
<protein>
    <submittedName>
        <fullName evidence="2">NUDIX hydrolase</fullName>
    </submittedName>
</protein>
<dbReference type="SUPFAM" id="SSF55811">
    <property type="entry name" value="Nudix"/>
    <property type="match status" value="1"/>
</dbReference>
<dbReference type="EMBL" id="AVBF01000015">
    <property type="protein sequence ID" value="KGP73251.1"/>
    <property type="molecule type" value="Genomic_DNA"/>
</dbReference>
<dbReference type="STRING" id="1385514.N782_06400"/>
<keyword evidence="3" id="KW-1185">Reference proteome</keyword>
<dbReference type="InterPro" id="IPR015797">
    <property type="entry name" value="NUDIX_hydrolase-like_dom_sf"/>
</dbReference>
<accession>A0A0A2TGL0</accession>